<proteinExistence type="predicted"/>
<evidence type="ECO:0000313" key="1">
    <source>
        <dbReference type="EMBL" id="KKZ72128.1"/>
    </source>
</evidence>
<protein>
    <submittedName>
        <fullName evidence="1">Uncharacterized protein</fullName>
    </submittedName>
</protein>
<name>A0A2P2GKU5_STREW</name>
<sequence length="204" mass="22968">MSTETLTRFRCDAPHCEANGIGHDNITPPDGWTKLKSTAHIPATTDDPFPGRRRTRTLSYRERCYGSFSLHLCPDHPNAFTAHQPITDGRGYKNDVGVSCSCGTRVRLAPAAHVVGRYPSHATEAAWFHHLPAELRWYLWRGQRQWATRKRGNGFDHIDQYPSEERARDAVASSSSLYYLPEVVYRDAEGDEWTVAPAEAEVAS</sequence>
<dbReference type="RefSeq" id="WP_046909290.1">
    <property type="nucleotide sequence ID" value="NZ_BAAAXG010000009.1"/>
</dbReference>
<reference evidence="1 2" key="1">
    <citation type="submission" date="2015-05" db="EMBL/GenBank/DDBJ databases">
        <title>Draft Genome assembly of Streptomyces showdoensis.</title>
        <authorList>
            <person name="Thapa K.K."/>
            <person name="Metsa-Ketela M."/>
        </authorList>
    </citation>
    <scope>NUCLEOTIDE SEQUENCE [LARGE SCALE GENOMIC DNA]</scope>
    <source>
        <strain evidence="1 2">ATCC 15227</strain>
    </source>
</reference>
<organism evidence="1 2">
    <name type="scientific">Streptomyces showdoensis</name>
    <dbReference type="NCBI Taxonomy" id="68268"/>
    <lineage>
        <taxon>Bacteria</taxon>
        <taxon>Bacillati</taxon>
        <taxon>Actinomycetota</taxon>
        <taxon>Actinomycetes</taxon>
        <taxon>Kitasatosporales</taxon>
        <taxon>Streptomycetaceae</taxon>
        <taxon>Streptomyces</taxon>
    </lineage>
</organism>
<gene>
    <name evidence="1" type="ORF">VO63_20360</name>
</gene>
<dbReference type="Proteomes" id="UP000265325">
    <property type="component" value="Unassembled WGS sequence"/>
</dbReference>
<dbReference type="OrthoDB" id="4332012at2"/>
<comment type="caution">
    <text evidence="1">The sequence shown here is derived from an EMBL/GenBank/DDBJ whole genome shotgun (WGS) entry which is preliminary data.</text>
</comment>
<dbReference type="AlphaFoldDB" id="A0A2P2GKU5"/>
<dbReference type="EMBL" id="LAQS01000030">
    <property type="protein sequence ID" value="KKZ72128.1"/>
    <property type="molecule type" value="Genomic_DNA"/>
</dbReference>
<accession>A0A2P2GKU5</accession>
<evidence type="ECO:0000313" key="2">
    <source>
        <dbReference type="Proteomes" id="UP000265325"/>
    </source>
</evidence>
<keyword evidence="2" id="KW-1185">Reference proteome</keyword>